<comment type="caution">
    <text evidence="2">The sequence shown here is derived from an EMBL/GenBank/DDBJ whole genome shotgun (WGS) entry which is preliminary data.</text>
</comment>
<evidence type="ECO:0000256" key="1">
    <source>
        <dbReference type="SAM" id="MobiDB-lite"/>
    </source>
</evidence>
<dbReference type="AlphaFoldDB" id="A0A437A001"/>
<dbReference type="STRING" id="97331.A0A437A001"/>
<dbReference type="Gene3D" id="3.40.50.1240">
    <property type="entry name" value="Phosphoglycerate mutase-like"/>
    <property type="match status" value="1"/>
</dbReference>
<dbReference type="OrthoDB" id="258392at2759"/>
<feature type="region of interest" description="Disordered" evidence="1">
    <location>
        <begin position="168"/>
        <end position="191"/>
    </location>
</feature>
<protein>
    <submittedName>
        <fullName evidence="2">Uncharacterized protein</fullName>
    </submittedName>
</protein>
<dbReference type="EMBL" id="SAEB01000007">
    <property type="protein sequence ID" value="RVD84568.1"/>
    <property type="molecule type" value="Genomic_DNA"/>
</dbReference>
<dbReference type="RefSeq" id="XP_067490112.1">
    <property type="nucleotide sequence ID" value="XM_067635711.1"/>
</dbReference>
<dbReference type="InterPro" id="IPR029033">
    <property type="entry name" value="His_PPase_superfam"/>
</dbReference>
<evidence type="ECO:0000313" key="3">
    <source>
        <dbReference type="Proteomes" id="UP000283090"/>
    </source>
</evidence>
<organism evidence="2 3">
    <name type="scientific">Arthrobotrys flagrans</name>
    <name type="common">Nematode-trapping fungus</name>
    <name type="synonym">Trichothecium flagrans</name>
    <dbReference type="NCBI Taxonomy" id="97331"/>
    <lineage>
        <taxon>Eukaryota</taxon>
        <taxon>Fungi</taxon>
        <taxon>Dikarya</taxon>
        <taxon>Ascomycota</taxon>
        <taxon>Pezizomycotina</taxon>
        <taxon>Orbiliomycetes</taxon>
        <taxon>Orbiliales</taxon>
        <taxon>Orbiliaceae</taxon>
        <taxon>Arthrobotrys</taxon>
    </lineage>
</organism>
<evidence type="ECO:0000313" key="2">
    <source>
        <dbReference type="EMBL" id="RVD84568.1"/>
    </source>
</evidence>
<accession>A0A437A001</accession>
<dbReference type="GeneID" id="93588622"/>
<gene>
    <name evidence="2" type="ORF">DFL_006311</name>
</gene>
<proteinExistence type="predicted"/>
<name>A0A437A001_ARTFL</name>
<dbReference type="SUPFAM" id="SSF53254">
    <property type="entry name" value="Phosphoglycerate mutase-like"/>
    <property type="match status" value="1"/>
</dbReference>
<reference evidence="2 3" key="1">
    <citation type="submission" date="2019-01" db="EMBL/GenBank/DDBJ databases">
        <title>Intercellular communication is required for trap formation in the nematode-trapping fungus Duddingtonia flagrans.</title>
        <authorList>
            <person name="Youssar L."/>
            <person name="Wernet V."/>
            <person name="Hensel N."/>
            <person name="Hildebrandt H.-G."/>
            <person name="Fischer R."/>
        </authorList>
    </citation>
    <scope>NUCLEOTIDE SEQUENCE [LARGE SCALE GENOMIC DNA]</scope>
    <source>
        <strain evidence="2 3">CBS H-5679</strain>
    </source>
</reference>
<sequence length="191" mass="21006">MSSRIWKALSIPRVQLNEYGTFLSFLGLAQLPAANTYFYGLPDYGSSIAFELFTNEPIRSFPDAKDINVRFLFHNGSTTNGGGLAAYPLLGQEETELSWEAFAKEMRAFSITTEQWCRTCGNKGDFCATASNDPTHLFTPPTMDSLSKSLSSSLAGLVIVKKGIKGKKPETLSSAEPVKDEVFDSSPKQWL</sequence>
<dbReference type="VEuPathDB" id="FungiDB:DFL_006311"/>
<dbReference type="Proteomes" id="UP000283090">
    <property type="component" value="Unassembled WGS sequence"/>
</dbReference>
<keyword evidence="3" id="KW-1185">Reference proteome</keyword>